<proteinExistence type="predicted"/>
<reference evidence="1 2" key="1">
    <citation type="journal article" date="2017" name="Front. Microbiol.">
        <title>New Insights into the Diversity of the Genus Faecalibacterium.</title>
        <authorList>
            <person name="Benevides L."/>
            <person name="Burman S."/>
            <person name="Martin R."/>
            <person name="Robert V."/>
            <person name="Thomas M."/>
            <person name="Miquel S."/>
            <person name="Chain F."/>
            <person name="Sokol H."/>
            <person name="Bermudez-Humaran L.G."/>
            <person name="Morrison M."/>
            <person name="Langella P."/>
            <person name="Azevedo V.A."/>
            <person name="Chatel J.M."/>
            <person name="Soares S."/>
        </authorList>
    </citation>
    <scope>NUCLEOTIDE SEQUENCE [LARGE SCALE GENOMIC DNA]</scope>
    <source>
        <strain evidence="1 2">AHMP21</strain>
    </source>
</reference>
<comment type="caution">
    <text evidence="1">The sequence shown here is derived from an EMBL/GenBank/DDBJ whole genome shotgun (WGS) entry which is preliminary data.</text>
</comment>
<evidence type="ECO:0000313" key="2">
    <source>
        <dbReference type="Proteomes" id="UP000220904"/>
    </source>
</evidence>
<dbReference type="InterPro" id="IPR011256">
    <property type="entry name" value="Reg_factor_effector_dom_sf"/>
</dbReference>
<sequence>MREIQVAEHKTLKLTNVLSRKVEVEDMGNLAIVLTQMQNFIRSHDAMPVGPIVQCVKMRKGPNPTAEIYFMQQVNQLIPRLDPGYQMDALLRVRNCLYAHYTGPMSYSNLASQKLDIYAFEHEIETTGDSYTVYVNQDDDNGVLDVFMETK</sequence>
<accession>A0A2A7B3N3</accession>
<dbReference type="OrthoDB" id="2004844at2"/>
<gene>
    <name evidence="1" type="ORF">CHR60_13225</name>
</gene>
<organism evidence="1 2">
    <name type="scientific">Faecalibacterium prausnitzii</name>
    <dbReference type="NCBI Taxonomy" id="853"/>
    <lineage>
        <taxon>Bacteria</taxon>
        <taxon>Bacillati</taxon>
        <taxon>Bacillota</taxon>
        <taxon>Clostridia</taxon>
        <taxon>Eubacteriales</taxon>
        <taxon>Oscillospiraceae</taxon>
        <taxon>Faecalibacterium</taxon>
    </lineage>
</organism>
<dbReference type="EMBL" id="NOUV01000019">
    <property type="protein sequence ID" value="PDX85970.1"/>
    <property type="molecule type" value="Genomic_DNA"/>
</dbReference>
<dbReference type="Gene3D" id="3.20.80.10">
    <property type="entry name" value="Regulatory factor, effector binding domain"/>
    <property type="match status" value="1"/>
</dbReference>
<evidence type="ECO:0000313" key="1">
    <source>
        <dbReference type="EMBL" id="PDX85970.1"/>
    </source>
</evidence>
<name>A0A2A7B3N3_9FIRM</name>
<dbReference type="AlphaFoldDB" id="A0A2A7B3N3"/>
<protein>
    <submittedName>
        <fullName evidence="1">Uncharacterized protein</fullName>
    </submittedName>
</protein>
<dbReference type="Proteomes" id="UP000220904">
    <property type="component" value="Unassembled WGS sequence"/>
</dbReference>
<dbReference type="RefSeq" id="WP_097793412.1">
    <property type="nucleotide sequence ID" value="NZ_CP065377.1"/>
</dbReference>